<dbReference type="GeneID" id="8299403"/>
<dbReference type="HOGENOM" id="CLU_2026423_0_0_1"/>
<evidence type="ECO:0000256" key="1">
    <source>
        <dbReference type="SAM" id="MobiDB-lite"/>
    </source>
</evidence>
<dbReference type="KEGG" id="ctp:CTRG_02953"/>
<proteinExistence type="predicted"/>
<name>C5M981_CANTT</name>
<keyword evidence="3" id="KW-1185">Reference proteome</keyword>
<organism evidence="2 3">
    <name type="scientific">Candida tropicalis (strain ATCC MYA-3404 / T1)</name>
    <name type="common">Yeast</name>
    <dbReference type="NCBI Taxonomy" id="294747"/>
    <lineage>
        <taxon>Eukaryota</taxon>
        <taxon>Fungi</taxon>
        <taxon>Dikarya</taxon>
        <taxon>Ascomycota</taxon>
        <taxon>Saccharomycotina</taxon>
        <taxon>Pichiomycetes</taxon>
        <taxon>Debaryomycetaceae</taxon>
        <taxon>Candida/Lodderomyces clade</taxon>
        <taxon>Candida</taxon>
    </lineage>
</organism>
<evidence type="ECO:0000313" key="2">
    <source>
        <dbReference type="EMBL" id="EER34134.1"/>
    </source>
</evidence>
<evidence type="ECO:0000313" key="3">
    <source>
        <dbReference type="Proteomes" id="UP000002037"/>
    </source>
</evidence>
<gene>
    <name evidence="2" type="ORF">CTRG_02953</name>
</gene>
<feature type="region of interest" description="Disordered" evidence="1">
    <location>
        <begin position="1"/>
        <end position="54"/>
    </location>
</feature>
<reference evidence="2 3" key="1">
    <citation type="journal article" date="2009" name="Nature">
        <title>Evolution of pathogenicity and sexual reproduction in eight Candida genomes.</title>
        <authorList>
            <person name="Butler G."/>
            <person name="Rasmussen M.D."/>
            <person name="Lin M.F."/>
            <person name="Santos M.A."/>
            <person name="Sakthikumar S."/>
            <person name="Munro C.A."/>
            <person name="Rheinbay E."/>
            <person name="Grabherr M."/>
            <person name="Forche A."/>
            <person name="Reedy J.L."/>
            <person name="Agrafioti I."/>
            <person name="Arnaud M.B."/>
            <person name="Bates S."/>
            <person name="Brown A.J."/>
            <person name="Brunke S."/>
            <person name="Costanzo M.C."/>
            <person name="Fitzpatrick D.A."/>
            <person name="de Groot P.W."/>
            <person name="Harris D."/>
            <person name="Hoyer L.L."/>
            <person name="Hube B."/>
            <person name="Klis F.M."/>
            <person name="Kodira C."/>
            <person name="Lennard N."/>
            <person name="Logue M.E."/>
            <person name="Martin R."/>
            <person name="Neiman A.M."/>
            <person name="Nikolaou E."/>
            <person name="Quail M.A."/>
            <person name="Quinn J."/>
            <person name="Santos M.C."/>
            <person name="Schmitzberger F.F."/>
            <person name="Sherlock G."/>
            <person name="Shah P."/>
            <person name="Silverstein K.A."/>
            <person name="Skrzypek M.S."/>
            <person name="Soll D."/>
            <person name="Staggs R."/>
            <person name="Stansfield I."/>
            <person name="Stumpf M.P."/>
            <person name="Sudbery P.E."/>
            <person name="Srikantha T."/>
            <person name="Zeng Q."/>
            <person name="Berman J."/>
            <person name="Berriman M."/>
            <person name="Heitman J."/>
            <person name="Gow N.A."/>
            <person name="Lorenz M.C."/>
            <person name="Birren B.W."/>
            <person name="Kellis M."/>
            <person name="Cuomo C.A."/>
        </authorList>
    </citation>
    <scope>NUCLEOTIDE SEQUENCE [LARGE SCALE GENOMIC DNA]</scope>
    <source>
        <strain evidence="3">ATCC MYA-3404 / T1</strain>
    </source>
</reference>
<dbReference type="Proteomes" id="UP000002037">
    <property type="component" value="Unassembled WGS sequence"/>
</dbReference>
<accession>C5M981</accession>
<dbReference type="AlphaFoldDB" id="C5M981"/>
<dbReference type="EMBL" id="GG692397">
    <property type="protein sequence ID" value="EER34134.1"/>
    <property type="molecule type" value="Genomic_DNA"/>
</dbReference>
<sequence>MLLWKKTPLMSKSIQRRIKKTNQTKKKKKKKKKKKNQKWKKQAKSSMTNQLKSRSKLSKCLWANLLPQKSHQTQLQFHHSVPPDLHHFTNKKTTRLQIYQNINWNTISKITVIYWITFNLMI</sequence>
<feature type="compositionally biased region" description="Basic residues" evidence="1">
    <location>
        <begin position="14"/>
        <end position="43"/>
    </location>
</feature>
<protein>
    <submittedName>
        <fullName evidence="2">Uncharacterized protein</fullName>
    </submittedName>
</protein>
<dbReference type="VEuPathDB" id="FungiDB:CTRG_02953"/>
<dbReference type="RefSeq" id="XP_002548655.1">
    <property type="nucleotide sequence ID" value="XM_002548609.1"/>
</dbReference>